<dbReference type="InterPro" id="IPR000276">
    <property type="entry name" value="GPCR_Rhodpsn"/>
</dbReference>
<keyword evidence="5 8" id="KW-0472">Membrane</keyword>
<reference evidence="10" key="1">
    <citation type="submission" date="2021-02" db="EMBL/GenBank/DDBJ databases">
        <authorList>
            <person name="Nowell W R."/>
        </authorList>
    </citation>
    <scope>NUCLEOTIDE SEQUENCE</scope>
</reference>
<comment type="subcellular location">
    <subcellularLocation>
        <location evidence="1">Membrane</location>
        <topology evidence="1">Multi-pass membrane protein</topology>
    </subcellularLocation>
</comment>
<organism evidence="10 11">
    <name type="scientific">Adineta ricciae</name>
    <name type="common">Rotifer</name>
    <dbReference type="NCBI Taxonomy" id="249248"/>
    <lineage>
        <taxon>Eukaryota</taxon>
        <taxon>Metazoa</taxon>
        <taxon>Spiralia</taxon>
        <taxon>Gnathifera</taxon>
        <taxon>Rotifera</taxon>
        <taxon>Eurotatoria</taxon>
        <taxon>Bdelloidea</taxon>
        <taxon>Adinetida</taxon>
        <taxon>Adinetidae</taxon>
        <taxon>Adineta</taxon>
    </lineage>
</organism>
<evidence type="ECO:0000256" key="2">
    <source>
        <dbReference type="ARBA" id="ARBA00022692"/>
    </source>
</evidence>
<feature type="transmembrane region" description="Helical" evidence="8">
    <location>
        <begin position="20"/>
        <end position="41"/>
    </location>
</feature>
<keyword evidence="4" id="KW-0297">G-protein coupled receptor</keyword>
<dbReference type="EMBL" id="CAJNOR010000354">
    <property type="protein sequence ID" value="CAF0889233.1"/>
    <property type="molecule type" value="Genomic_DNA"/>
</dbReference>
<protein>
    <recommendedName>
        <fullName evidence="9">G-protein coupled receptors family 1 profile domain-containing protein</fullName>
    </recommendedName>
</protein>
<gene>
    <name evidence="10" type="ORF">XAT740_LOCUS7419</name>
</gene>
<dbReference type="GO" id="GO:0005886">
    <property type="term" value="C:plasma membrane"/>
    <property type="evidence" value="ECO:0007669"/>
    <property type="project" value="TreeGrafter"/>
</dbReference>
<keyword evidence="3 8" id="KW-1133">Transmembrane helix</keyword>
<evidence type="ECO:0000256" key="1">
    <source>
        <dbReference type="ARBA" id="ARBA00004141"/>
    </source>
</evidence>
<evidence type="ECO:0000313" key="11">
    <source>
        <dbReference type="Proteomes" id="UP000663828"/>
    </source>
</evidence>
<evidence type="ECO:0000256" key="7">
    <source>
        <dbReference type="ARBA" id="ARBA00023224"/>
    </source>
</evidence>
<keyword evidence="11" id="KW-1185">Reference proteome</keyword>
<evidence type="ECO:0000313" key="10">
    <source>
        <dbReference type="EMBL" id="CAF0889233.1"/>
    </source>
</evidence>
<dbReference type="PROSITE" id="PS50262">
    <property type="entry name" value="G_PROTEIN_RECEP_F1_2"/>
    <property type="match status" value="1"/>
</dbReference>
<evidence type="ECO:0000256" key="5">
    <source>
        <dbReference type="ARBA" id="ARBA00023136"/>
    </source>
</evidence>
<dbReference type="Gene3D" id="1.20.1070.10">
    <property type="entry name" value="Rhodopsin 7-helix transmembrane proteins"/>
    <property type="match status" value="1"/>
</dbReference>
<dbReference type="AlphaFoldDB" id="A0A813YTI7"/>
<evidence type="ECO:0000256" key="4">
    <source>
        <dbReference type="ARBA" id="ARBA00023040"/>
    </source>
</evidence>
<feature type="transmembrane region" description="Helical" evidence="8">
    <location>
        <begin position="229"/>
        <end position="260"/>
    </location>
</feature>
<feature type="transmembrane region" description="Helical" evidence="8">
    <location>
        <begin position="53"/>
        <end position="76"/>
    </location>
</feature>
<proteinExistence type="predicted"/>
<feature type="transmembrane region" description="Helical" evidence="8">
    <location>
        <begin position="134"/>
        <end position="157"/>
    </location>
</feature>
<evidence type="ECO:0000256" key="3">
    <source>
        <dbReference type="ARBA" id="ARBA00022989"/>
    </source>
</evidence>
<keyword evidence="2 8" id="KW-0812">Transmembrane</keyword>
<comment type="caution">
    <text evidence="10">The sequence shown here is derived from an EMBL/GenBank/DDBJ whole genome shotgun (WGS) entry which is preliminary data.</text>
</comment>
<evidence type="ECO:0000256" key="8">
    <source>
        <dbReference type="SAM" id="Phobius"/>
    </source>
</evidence>
<dbReference type="PANTHER" id="PTHR24243:SF230">
    <property type="entry name" value="G-PROTEIN COUPLED RECEPTORS FAMILY 1 PROFILE DOMAIN-CONTAINING PROTEIN"/>
    <property type="match status" value="1"/>
</dbReference>
<feature type="transmembrane region" description="Helical" evidence="8">
    <location>
        <begin position="177"/>
        <end position="204"/>
    </location>
</feature>
<dbReference type="InterPro" id="IPR017452">
    <property type="entry name" value="GPCR_Rhodpsn_7TM"/>
</dbReference>
<evidence type="ECO:0000259" key="9">
    <source>
        <dbReference type="PROSITE" id="PS50262"/>
    </source>
</evidence>
<keyword evidence="7" id="KW-0807">Transducer</keyword>
<evidence type="ECO:0000256" key="6">
    <source>
        <dbReference type="ARBA" id="ARBA00023170"/>
    </source>
</evidence>
<feature type="transmembrane region" description="Helical" evidence="8">
    <location>
        <begin position="96"/>
        <end position="114"/>
    </location>
</feature>
<accession>A0A813YTI7</accession>
<dbReference type="Pfam" id="PF00001">
    <property type="entry name" value="7tm_1"/>
    <property type="match status" value="1"/>
</dbReference>
<feature type="transmembrane region" description="Helical" evidence="8">
    <location>
        <begin position="272"/>
        <end position="295"/>
    </location>
</feature>
<sequence length="362" mass="41147">MTTDTDIVLTLDTIAIWINRISPIFSIVFGTFGNFCNIIIFTRPILRTNPCSMYFLAGSFTNLVVIYIALLTRYLASAWGYDPSATSMVWCKTRYILVYPPLSLVLWFIVLASIDRYLSSSRNVHFRQCSTVPVAWKIITIATVLTFLGNIHVLVFAQTVVSNGTPSCTILPNEYLVFFNIFVPIATCILPVVLMGLFGILTIINIRTTRTRVIPQENNERLRANDRQLIIMLLFQVLITTTLVAPWALINMFSAIGVAILKYKFSPLGQGIFNFIFNVSRMLYYLTPAVGFYIYTLSAPKFRHEIKKCFRHGLKFILTGTGIMQYLPADVQQGFVAENQRNNVNYSLTRTRKGFTGHVHQR</sequence>
<keyword evidence="6" id="KW-0675">Receptor</keyword>
<dbReference type="Proteomes" id="UP000663828">
    <property type="component" value="Unassembled WGS sequence"/>
</dbReference>
<dbReference type="SUPFAM" id="SSF81321">
    <property type="entry name" value="Family A G protein-coupled receptor-like"/>
    <property type="match status" value="1"/>
</dbReference>
<dbReference type="PANTHER" id="PTHR24243">
    <property type="entry name" value="G-PROTEIN COUPLED RECEPTOR"/>
    <property type="match status" value="1"/>
</dbReference>
<name>A0A813YTI7_ADIRI</name>
<dbReference type="GO" id="GO:0004930">
    <property type="term" value="F:G protein-coupled receptor activity"/>
    <property type="evidence" value="ECO:0007669"/>
    <property type="project" value="UniProtKB-KW"/>
</dbReference>
<feature type="domain" description="G-protein coupled receptors family 1 profile" evidence="9">
    <location>
        <begin position="33"/>
        <end position="295"/>
    </location>
</feature>